<keyword evidence="6 7" id="KW-0472">Membrane</keyword>
<accession>A0AAE3D8H9</accession>
<keyword evidence="5 7" id="KW-1133">Transmembrane helix</keyword>
<evidence type="ECO:0000256" key="2">
    <source>
        <dbReference type="ARBA" id="ARBA00006464"/>
    </source>
</evidence>
<dbReference type="PANTHER" id="PTHR30576:SF10">
    <property type="entry name" value="SLL5057 PROTEIN"/>
    <property type="match status" value="1"/>
</dbReference>
<dbReference type="EMBL" id="JAJEPV010000022">
    <property type="protein sequence ID" value="MCC2119925.1"/>
    <property type="molecule type" value="Genomic_DNA"/>
</dbReference>
<feature type="transmembrane region" description="Helical" evidence="7">
    <location>
        <begin position="14"/>
        <end position="36"/>
    </location>
</feature>
<organism evidence="9 10">
    <name type="scientific">Waltera acetigignens</name>
    <dbReference type="NCBI Taxonomy" id="2981769"/>
    <lineage>
        <taxon>Bacteria</taxon>
        <taxon>Bacillati</taxon>
        <taxon>Bacillota</taxon>
        <taxon>Clostridia</taxon>
        <taxon>Lachnospirales</taxon>
        <taxon>Lachnospiraceae</taxon>
        <taxon>Waltera</taxon>
    </lineage>
</organism>
<dbReference type="Pfam" id="PF02397">
    <property type="entry name" value="Bac_transf"/>
    <property type="match status" value="1"/>
</dbReference>
<comment type="similarity">
    <text evidence="2">Belongs to the bacterial sugar transferase family.</text>
</comment>
<feature type="transmembrane region" description="Helical" evidence="7">
    <location>
        <begin position="112"/>
        <end position="131"/>
    </location>
</feature>
<feature type="transmembrane region" description="Helical" evidence="7">
    <location>
        <begin position="77"/>
        <end position="100"/>
    </location>
</feature>
<evidence type="ECO:0000256" key="6">
    <source>
        <dbReference type="ARBA" id="ARBA00023136"/>
    </source>
</evidence>
<evidence type="ECO:0000256" key="4">
    <source>
        <dbReference type="ARBA" id="ARBA00022692"/>
    </source>
</evidence>
<proteinExistence type="inferred from homology"/>
<feature type="transmembrane region" description="Helical" evidence="7">
    <location>
        <begin position="284"/>
        <end position="305"/>
    </location>
</feature>
<keyword evidence="10" id="KW-1185">Reference proteome</keyword>
<dbReference type="GO" id="GO:0016020">
    <property type="term" value="C:membrane"/>
    <property type="evidence" value="ECO:0007669"/>
    <property type="project" value="UniProtKB-SubCell"/>
</dbReference>
<gene>
    <name evidence="9" type="ORF">LKD75_10050</name>
</gene>
<dbReference type="Gene3D" id="3.40.50.720">
    <property type="entry name" value="NAD(P)-binding Rossmann-like Domain"/>
    <property type="match status" value="1"/>
</dbReference>
<dbReference type="AlphaFoldDB" id="A0AAE3D8H9"/>
<dbReference type="GO" id="GO:0016780">
    <property type="term" value="F:phosphotransferase activity, for other substituted phosphate groups"/>
    <property type="evidence" value="ECO:0007669"/>
    <property type="project" value="TreeGrafter"/>
</dbReference>
<dbReference type="PANTHER" id="PTHR30576">
    <property type="entry name" value="COLANIC BIOSYNTHESIS UDP-GLUCOSE LIPID CARRIER TRANSFERASE"/>
    <property type="match status" value="1"/>
</dbReference>
<keyword evidence="3 9" id="KW-0808">Transferase</keyword>
<evidence type="ECO:0000256" key="1">
    <source>
        <dbReference type="ARBA" id="ARBA00004141"/>
    </source>
</evidence>
<dbReference type="Proteomes" id="UP001197795">
    <property type="component" value="Unassembled WGS sequence"/>
</dbReference>
<feature type="transmembrane region" description="Helical" evidence="7">
    <location>
        <begin position="48"/>
        <end position="65"/>
    </location>
</feature>
<dbReference type="InterPro" id="IPR017475">
    <property type="entry name" value="EPS_sugar_tfrase"/>
</dbReference>
<comment type="caution">
    <text evidence="9">The sequence shown here is derived from an EMBL/GenBank/DDBJ whole genome shotgun (WGS) entry which is preliminary data.</text>
</comment>
<evidence type="ECO:0000256" key="3">
    <source>
        <dbReference type="ARBA" id="ARBA00022679"/>
    </source>
</evidence>
<name>A0AAE3D8H9_9FIRM</name>
<evidence type="ECO:0000256" key="7">
    <source>
        <dbReference type="SAM" id="Phobius"/>
    </source>
</evidence>
<reference evidence="9 10" key="1">
    <citation type="submission" date="2021-10" db="EMBL/GenBank/DDBJ databases">
        <title>Anaerobic single-cell dispensing facilitates the cultivation of human gut bacteria.</title>
        <authorList>
            <person name="Afrizal A."/>
        </authorList>
    </citation>
    <scope>NUCLEOTIDE SEQUENCE [LARGE SCALE GENOMIC DNA]</scope>
    <source>
        <strain evidence="9 10">CLA-AA-H273</strain>
    </source>
</reference>
<dbReference type="NCBIfam" id="TIGR03025">
    <property type="entry name" value="EPS_sugtrans"/>
    <property type="match status" value="1"/>
</dbReference>
<comment type="subcellular location">
    <subcellularLocation>
        <location evidence="1">Membrane</location>
        <topology evidence="1">Multi-pass membrane protein</topology>
    </subcellularLocation>
</comment>
<dbReference type="InterPro" id="IPR003362">
    <property type="entry name" value="Bact_transf"/>
</dbReference>
<dbReference type="RefSeq" id="WP_227733369.1">
    <property type="nucleotide sequence ID" value="NZ_JAJEPV010000022.1"/>
</dbReference>
<evidence type="ECO:0000313" key="9">
    <source>
        <dbReference type="EMBL" id="MCC2119925.1"/>
    </source>
</evidence>
<keyword evidence="4 7" id="KW-0812">Transmembrane</keyword>
<evidence type="ECO:0000256" key="5">
    <source>
        <dbReference type="ARBA" id="ARBA00022989"/>
    </source>
</evidence>
<feature type="domain" description="Bacterial sugar transferase" evidence="8">
    <location>
        <begin position="279"/>
        <end position="467"/>
    </location>
</feature>
<dbReference type="Pfam" id="PF13727">
    <property type="entry name" value="CoA_binding_3"/>
    <property type="match status" value="1"/>
</dbReference>
<evidence type="ECO:0000313" key="10">
    <source>
        <dbReference type="Proteomes" id="UP001197795"/>
    </source>
</evidence>
<sequence length="473" mass="54813">MNNYNKKYQIIESYGLFLLDVICITVSYGLAYMIRFHGTESPLGNREIAQIYLPFLLICMLNNFFTNEYKHFFQRGYYYELLRVVRYNVILFLATGAYIYAFRLELEFSRLLLGYFVVINTVITYIVRIAFKSYMRRYYSKSRSSDKVMIVTSGKDAEHVMKQIETDAAWSYEISAIALIDEDRVGENIHGVQVVAKEEDVIDVARQSAVDVVLLYCPHMNNQELELMVQSFLAMGIVCHNCVEQFGFEIPCSSVGKFAGMPVMTYVMTEMDYRRMMIKRLMDIVGASVGVLITLVFTPFVALAIKLESKGPVFFSQVRIGKNGRRFKMYKFRSMYIDAEERKKELMAQNEVKGLMFKMDNDPRITKVGQFIRKTSIDELPQFFNVLKGDMSLVGTRPPTVDEFEQYNIYYRRRLSITPGLTGMWQVSGRSDIKDFDDVVKLDLKYIDEWSLKQDVKILIQTVGVVLFGRGSK</sequence>
<protein>
    <submittedName>
        <fullName evidence="9">Sugar transferase</fullName>
    </submittedName>
</protein>
<evidence type="ECO:0000259" key="8">
    <source>
        <dbReference type="Pfam" id="PF02397"/>
    </source>
</evidence>